<feature type="signal peptide" evidence="2">
    <location>
        <begin position="1"/>
        <end position="21"/>
    </location>
</feature>
<evidence type="ECO:0008006" key="5">
    <source>
        <dbReference type="Google" id="ProtNLM"/>
    </source>
</evidence>
<name>A0ABP5LE07_9MICC</name>
<organism evidence="3 4">
    <name type="scientific">Arthrobacter humicola</name>
    <dbReference type="NCBI Taxonomy" id="409291"/>
    <lineage>
        <taxon>Bacteria</taxon>
        <taxon>Bacillati</taxon>
        <taxon>Actinomycetota</taxon>
        <taxon>Actinomycetes</taxon>
        <taxon>Micrococcales</taxon>
        <taxon>Micrococcaceae</taxon>
        <taxon>Arthrobacter</taxon>
    </lineage>
</organism>
<accession>A0ABP5LE07</accession>
<comment type="caution">
    <text evidence="3">The sequence shown here is derived from an EMBL/GenBank/DDBJ whole genome shotgun (WGS) entry which is preliminary data.</text>
</comment>
<dbReference type="Proteomes" id="UP001500102">
    <property type="component" value="Unassembled WGS sequence"/>
</dbReference>
<dbReference type="EMBL" id="BAAAQB010000041">
    <property type="protein sequence ID" value="GAA2145751.1"/>
    <property type="molecule type" value="Genomic_DNA"/>
</dbReference>
<dbReference type="RefSeq" id="WP_344368025.1">
    <property type="nucleotide sequence ID" value="NZ_BAAAQB010000041.1"/>
</dbReference>
<gene>
    <name evidence="3" type="ORF">GCM10009825_38750</name>
</gene>
<evidence type="ECO:0000313" key="4">
    <source>
        <dbReference type="Proteomes" id="UP001500102"/>
    </source>
</evidence>
<keyword evidence="2" id="KW-0732">Signal</keyword>
<evidence type="ECO:0000256" key="2">
    <source>
        <dbReference type="SAM" id="SignalP"/>
    </source>
</evidence>
<evidence type="ECO:0000256" key="1">
    <source>
        <dbReference type="SAM" id="MobiDB-lite"/>
    </source>
</evidence>
<sequence>MAALWALSATTSLTGCSNAGAATCDQYAAKSGSERSATEKALLEAHDLEPKALGNSLGVVTAINSYCGMNGIQDKETPKKNGGSPIESAVNWSANCW</sequence>
<reference evidence="4" key="1">
    <citation type="journal article" date="2019" name="Int. J. Syst. Evol. Microbiol.">
        <title>The Global Catalogue of Microorganisms (GCM) 10K type strain sequencing project: providing services to taxonomists for standard genome sequencing and annotation.</title>
        <authorList>
            <consortium name="The Broad Institute Genomics Platform"/>
            <consortium name="The Broad Institute Genome Sequencing Center for Infectious Disease"/>
            <person name="Wu L."/>
            <person name="Ma J."/>
        </authorList>
    </citation>
    <scope>NUCLEOTIDE SEQUENCE [LARGE SCALE GENOMIC DNA]</scope>
    <source>
        <strain evidence="4">JCM 15921</strain>
    </source>
</reference>
<feature type="region of interest" description="Disordered" evidence="1">
    <location>
        <begin position="77"/>
        <end position="97"/>
    </location>
</feature>
<proteinExistence type="predicted"/>
<evidence type="ECO:0000313" key="3">
    <source>
        <dbReference type="EMBL" id="GAA2145751.1"/>
    </source>
</evidence>
<feature type="chain" id="PRO_5047520573" description="Lipoprotein" evidence="2">
    <location>
        <begin position="22"/>
        <end position="97"/>
    </location>
</feature>
<keyword evidence="4" id="KW-1185">Reference proteome</keyword>
<protein>
    <recommendedName>
        <fullName evidence="5">Lipoprotein</fullName>
    </recommendedName>
</protein>